<comment type="pathway">
    <text evidence="1">Protein modification; protein ubiquitination.</text>
</comment>
<dbReference type="PROSITE" id="PS00183">
    <property type="entry name" value="UBC_1"/>
    <property type="match status" value="1"/>
</dbReference>
<organism evidence="11 12">
    <name type="scientific">Bemisia tabaci</name>
    <name type="common">Sweetpotato whitefly</name>
    <name type="synonym">Aleurodes tabaci</name>
    <dbReference type="NCBI Taxonomy" id="7038"/>
    <lineage>
        <taxon>Eukaryota</taxon>
        <taxon>Metazoa</taxon>
        <taxon>Ecdysozoa</taxon>
        <taxon>Arthropoda</taxon>
        <taxon>Hexapoda</taxon>
        <taxon>Insecta</taxon>
        <taxon>Pterygota</taxon>
        <taxon>Neoptera</taxon>
        <taxon>Paraneoptera</taxon>
        <taxon>Hemiptera</taxon>
        <taxon>Sternorrhyncha</taxon>
        <taxon>Aleyrodoidea</taxon>
        <taxon>Aleyrodidae</taxon>
        <taxon>Aleyrodinae</taxon>
        <taxon>Bemisia</taxon>
    </lineage>
</organism>
<dbReference type="KEGG" id="btab:109042028"/>
<evidence type="ECO:0000256" key="7">
    <source>
        <dbReference type="PROSITE-ProRule" id="PRU10133"/>
    </source>
</evidence>
<feature type="region of interest" description="Disordered" evidence="9">
    <location>
        <begin position="208"/>
        <end position="241"/>
    </location>
</feature>
<dbReference type="SUPFAM" id="SSF54495">
    <property type="entry name" value="UBC-like"/>
    <property type="match status" value="1"/>
</dbReference>
<dbReference type="PROSITE" id="PS50127">
    <property type="entry name" value="UBC_2"/>
    <property type="match status" value="1"/>
</dbReference>
<dbReference type="EMBL" id="OU963867">
    <property type="protein sequence ID" value="CAH0774784.1"/>
    <property type="molecule type" value="Genomic_DNA"/>
</dbReference>
<evidence type="ECO:0000256" key="2">
    <source>
        <dbReference type="ARBA" id="ARBA00022553"/>
    </source>
</evidence>
<dbReference type="PANTHER" id="PTHR24067">
    <property type="entry name" value="UBIQUITIN-CONJUGATING ENZYME E2"/>
    <property type="match status" value="1"/>
</dbReference>
<keyword evidence="6 8" id="KW-0067">ATP-binding</keyword>
<evidence type="ECO:0000313" key="11">
    <source>
        <dbReference type="EMBL" id="CAH0774784.1"/>
    </source>
</evidence>
<name>A0A9P0G5S2_BEMTA</name>
<dbReference type="AlphaFoldDB" id="A0A9P0G5S2"/>
<feature type="active site" description="Glycyl thioester intermediate" evidence="7">
    <location>
        <position position="93"/>
    </location>
</feature>
<dbReference type="Gene3D" id="3.10.110.10">
    <property type="entry name" value="Ubiquitin Conjugating Enzyme"/>
    <property type="match status" value="1"/>
</dbReference>
<dbReference type="CDD" id="cd23803">
    <property type="entry name" value="UBCc_UBE2R"/>
    <property type="match status" value="1"/>
</dbReference>
<evidence type="ECO:0000256" key="8">
    <source>
        <dbReference type="RuleBase" id="RU362109"/>
    </source>
</evidence>
<protein>
    <recommendedName>
        <fullName evidence="10">UBC core domain-containing protein</fullName>
    </recommendedName>
</protein>
<dbReference type="GO" id="GO:0005524">
    <property type="term" value="F:ATP binding"/>
    <property type="evidence" value="ECO:0007669"/>
    <property type="project" value="UniProtKB-UniRule"/>
</dbReference>
<evidence type="ECO:0000256" key="3">
    <source>
        <dbReference type="ARBA" id="ARBA00022679"/>
    </source>
</evidence>
<dbReference type="OrthoDB" id="19692at2759"/>
<evidence type="ECO:0000256" key="9">
    <source>
        <dbReference type="SAM" id="MobiDB-lite"/>
    </source>
</evidence>
<keyword evidence="12" id="KW-1185">Reference proteome</keyword>
<keyword evidence="2" id="KW-0597">Phosphoprotein</keyword>
<evidence type="ECO:0000256" key="1">
    <source>
        <dbReference type="ARBA" id="ARBA00004906"/>
    </source>
</evidence>
<dbReference type="InterPro" id="IPR000608">
    <property type="entry name" value="UBC"/>
</dbReference>
<dbReference type="FunFam" id="3.10.110.10:FF:000009">
    <property type="entry name" value="Ubiquitin-conjugating enzyme E2 R2"/>
    <property type="match status" value="1"/>
</dbReference>
<dbReference type="SMART" id="SM00212">
    <property type="entry name" value="UBCc"/>
    <property type="match status" value="1"/>
</dbReference>
<feature type="domain" description="UBC core" evidence="10">
    <location>
        <begin position="8"/>
        <end position="174"/>
    </location>
</feature>
<feature type="compositionally biased region" description="Acidic residues" evidence="9">
    <location>
        <begin position="209"/>
        <end position="241"/>
    </location>
</feature>
<evidence type="ECO:0000259" key="10">
    <source>
        <dbReference type="PROSITE" id="PS50127"/>
    </source>
</evidence>
<gene>
    <name evidence="11" type="ORF">BEMITA_LOCUS11093</name>
</gene>
<dbReference type="InterPro" id="IPR023313">
    <property type="entry name" value="UBQ-conjugating_AS"/>
</dbReference>
<reference evidence="11" key="1">
    <citation type="submission" date="2021-12" db="EMBL/GenBank/DDBJ databases">
        <authorList>
            <person name="King R."/>
        </authorList>
    </citation>
    <scope>NUCLEOTIDE SEQUENCE</scope>
</reference>
<keyword evidence="3" id="KW-0808">Transferase</keyword>
<dbReference type="Pfam" id="PF00179">
    <property type="entry name" value="UQ_con"/>
    <property type="match status" value="1"/>
</dbReference>
<evidence type="ECO:0000256" key="5">
    <source>
        <dbReference type="ARBA" id="ARBA00022786"/>
    </source>
</evidence>
<accession>A0A9P0G5S2</accession>
<evidence type="ECO:0000256" key="4">
    <source>
        <dbReference type="ARBA" id="ARBA00022741"/>
    </source>
</evidence>
<dbReference type="InterPro" id="IPR016135">
    <property type="entry name" value="UBQ-conjugating_enzyme/RWD"/>
</dbReference>
<keyword evidence="4 8" id="KW-0547">Nucleotide-binding</keyword>
<evidence type="ECO:0000256" key="6">
    <source>
        <dbReference type="ARBA" id="ARBA00022840"/>
    </source>
</evidence>
<keyword evidence="5 8" id="KW-0833">Ubl conjugation pathway</keyword>
<sequence>MAQQPTGSATRALALEYKSLQEEPVEGFRVKLADDDNLFEWEVAIFGPPETLYAGGYFKAHMKFPPDYPYSPPSIRFLTKVWHPNVYENGDLCISILHPPVDDPHSGELPCERWNPTQNVRTILLSVISLLNEPNTYSPANVDASVMYRRWFDSKGADKEYENIIRKQVSGGRLEAEKDGVTIPMTLEDYCVKTKVKQPEAPLDMTDFYVDDYDLDDDDDDEDLSGDDFAGDGDDSGNGET</sequence>
<comment type="similarity">
    <text evidence="8">Belongs to the ubiquitin-conjugating enzyme family.</text>
</comment>
<dbReference type="InterPro" id="IPR050113">
    <property type="entry name" value="Ub_conjugating_enzyme"/>
</dbReference>
<evidence type="ECO:0000313" key="12">
    <source>
        <dbReference type="Proteomes" id="UP001152759"/>
    </source>
</evidence>
<dbReference type="Proteomes" id="UP001152759">
    <property type="component" value="Chromosome 6"/>
</dbReference>
<proteinExistence type="inferred from homology"/>
<dbReference type="GO" id="GO:0061631">
    <property type="term" value="F:ubiquitin conjugating enzyme activity"/>
    <property type="evidence" value="ECO:0007669"/>
    <property type="project" value="UniProtKB-ARBA"/>
</dbReference>